<feature type="domain" description="HTH tetR-type" evidence="3">
    <location>
        <begin position="18"/>
        <end position="78"/>
    </location>
</feature>
<dbReference type="InterPro" id="IPR001647">
    <property type="entry name" value="HTH_TetR"/>
</dbReference>
<dbReference type="InterPro" id="IPR050109">
    <property type="entry name" value="HTH-type_TetR-like_transc_reg"/>
</dbReference>
<dbReference type="EMBL" id="BMIF01000005">
    <property type="protein sequence ID" value="GGA66548.1"/>
    <property type="molecule type" value="Genomic_DNA"/>
</dbReference>
<feature type="DNA-binding region" description="H-T-H motif" evidence="2">
    <location>
        <begin position="41"/>
        <end position="60"/>
    </location>
</feature>
<dbReference type="PRINTS" id="PR00455">
    <property type="entry name" value="HTHTETR"/>
</dbReference>
<dbReference type="InterPro" id="IPR009057">
    <property type="entry name" value="Homeodomain-like_sf"/>
</dbReference>
<name>A0A916RR88_9HYPH</name>
<organism evidence="4 5">
    <name type="scientific">Nitratireductor aestuarii</name>
    <dbReference type="NCBI Taxonomy" id="1735103"/>
    <lineage>
        <taxon>Bacteria</taxon>
        <taxon>Pseudomonadati</taxon>
        <taxon>Pseudomonadota</taxon>
        <taxon>Alphaproteobacteria</taxon>
        <taxon>Hyphomicrobiales</taxon>
        <taxon>Phyllobacteriaceae</taxon>
        <taxon>Nitratireductor</taxon>
    </lineage>
</organism>
<evidence type="ECO:0000259" key="3">
    <source>
        <dbReference type="PROSITE" id="PS50977"/>
    </source>
</evidence>
<dbReference type="InterPro" id="IPR036271">
    <property type="entry name" value="Tet_transcr_reg_TetR-rel_C_sf"/>
</dbReference>
<dbReference type="Gene3D" id="1.10.357.10">
    <property type="entry name" value="Tetracycline Repressor, domain 2"/>
    <property type="match status" value="1"/>
</dbReference>
<reference evidence="4" key="1">
    <citation type="journal article" date="2014" name="Int. J. Syst. Evol. Microbiol.">
        <title>Complete genome sequence of Corynebacterium casei LMG S-19264T (=DSM 44701T), isolated from a smear-ripened cheese.</title>
        <authorList>
            <consortium name="US DOE Joint Genome Institute (JGI-PGF)"/>
            <person name="Walter F."/>
            <person name="Albersmeier A."/>
            <person name="Kalinowski J."/>
            <person name="Ruckert C."/>
        </authorList>
    </citation>
    <scope>NUCLEOTIDE SEQUENCE</scope>
    <source>
        <strain evidence="4">CGMCC 1.15320</strain>
    </source>
</reference>
<dbReference type="RefSeq" id="WP_188720965.1">
    <property type="nucleotide sequence ID" value="NZ_BMIF01000005.1"/>
</dbReference>
<dbReference type="PROSITE" id="PS50977">
    <property type="entry name" value="HTH_TETR_2"/>
    <property type="match status" value="1"/>
</dbReference>
<evidence type="ECO:0000313" key="4">
    <source>
        <dbReference type="EMBL" id="GGA66548.1"/>
    </source>
</evidence>
<accession>A0A916RR88</accession>
<gene>
    <name evidence="4" type="ORF">GCM10011385_20570</name>
</gene>
<dbReference type="Proteomes" id="UP000636264">
    <property type="component" value="Unassembled WGS sequence"/>
</dbReference>
<dbReference type="Pfam" id="PF17932">
    <property type="entry name" value="TetR_C_24"/>
    <property type="match status" value="1"/>
</dbReference>
<dbReference type="SUPFAM" id="SSF46689">
    <property type="entry name" value="Homeodomain-like"/>
    <property type="match status" value="1"/>
</dbReference>
<dbReference type="InterPro" id="IPR041490">
    <property type="entry name" value="KstR2_TetR_C"/>
</dbReference>
<keyword evidence="5" id="KW-1185">Reference proteome</keyword>
<keyword evidence="1 2" id="KW-0238">DNA-binding</keyword>
<dbReference type="GO" id="GO:0000976">
    <property type="term" value="F:transcription cis-regulatory region binding"/>
    <property type="evidence" value="ECO:0007669"/>
    <property type="project" value="TreeGrafter"/>
</dbReference>
<comment type="caution">
    <text evidence="4">The sequence shown here is derived from an EMBL/GenBank/DDBJ whole genome shotgun (WGS) entry which is preliminary data.</text>
</comment>
<dbReference type="PANTHER" id="PTHR30055">
    <property type="entry name" value="HTH-TYPE TRANSCRIPTIONAL REGULATOR RUTR"/>
    <property type="match status" value="1"/>
</dbReference>
<dbReference type="AlphaFoldDB" id="A0A916RR88"/>
<proteinExistence type="predicted"/>
<evidence type="ECO:0000256" key="1">
    <source>
        <dbReference type="ARBA" id="ARBA00023125"/>
    </source>
</evidence>
<sequence>METSETTAISDLWEMLQQGPRRTLAQAAVDEFGKRGFHATTTRHIAERIGMSPAALYIHYPSKADLLFTIAKIGHEAVLNESLAAVEGISDHHERVLSFVRTFTAWHAVNHLLARVIQYELHSLQPDHLKEIAAIRRRTADFAAEEFRHLVSDTSKLRMRTVACLSLSIDVARWYVPGKSPAPEELGAEYAQLVIAMLRS</sequence>
<dbReference type="PANTHER" id="PTHR30055:SF200">
    <property type="entry name" value="HTH-TYPE TRANSCRIPTIONAL REPRESSOR BDCR"/>
    <property type="match status" value="1"/>
</dbReference>
<reference evidence="4" key="2">
    <citation type="submission" date="2020-09" db="EMBL/GenBank/DDBJ databases">
        <authorList>
            <person name="Sun Q."/>
            <person name="Zhou Y."/>
        </authorList>
    </citation>
    <scope>NUCLEOTIDE SEQUENCE</scope>
    <source>
        <strain evidence="4">CGMCC 1.15320</strain>
    </source>
</reference>
<protein>
    <submittedName>
        <fullName evidence="4">TetR family transcriptional regulator</fullName>
    </submittedName>
</protein>
<dbReference type="GO" id="GO:0003700">
    <property type="term" value="F:DNA-binding transcription factor activity"/>
    <property type="evidence" value="ECO:0007669"/>
    <property type="project" value="TreeGrafter"/>
</dbReference>
<dbReference type="SUPFAM" id="SSF48498">
    <property type="entry name" value="Tetracyclin repressor-like, C-terminal domain"/>
    <property type="match status" value="1"/>
</dbReference>
<dbReference type="Pfam" id="PF00440">
    <property type="entry name" value="TetR_N"/>
    <property type="match status" value="1"/>
</dbReference>
<evidence type="ECO:0000313" key="5">
    <source>
        <dbReference type="Proteomes" id="UP000636264"/>
    </source>
</evidence>
<evidence type="ECO:0000256" key="2">
    <source>
        <dbReference type="PROSITE-ProRule" id="PRU00335"/>
    </source>
</evidence>